<evidence type="ECO:0000259" key="1">
    <source>
        <dbReference type="Pfam" id="PF12804"/>
    </source>
</evidence>
<dbReference type="CDD" id="cd04182">
    <property type="entry name" value="GT_2_like_f"/>
    <property type="match status" value="1"/>
</dbReference>
<sequence length="223" mass="24424">MSASKPTVAAIVLAAGASTRMGRPKQLLPYRGRSLLRHIAIEAIASQCYPIIVVLGAYAEQIKPEVNNLDLQVVENQQWAEGIGTSIRAGIAKLTATSQTIQATIVILCDQPLVSSQQLDRLVKAYYSTHSAIVASEYAETLGVPALFSRELFAELMMLDVVTGAKRVIGQHIQEVYPVSFPAGAIDLDTPTDYEQFEKMLNSHVDGLLEKHSNWSCIRKAWD</sequence>
<protein>
    <recommendedName>
        <fullName evidence="1">MobA-like NTP transferase domain-containing protein</fullName>
    </recommendedName>
</protein>
<accession>A0AB37UT08</accession>
<keyword evidence="3" id="KW-1185">Reference proteome</keyword>
<dbReference type="RefSeq" id="WP_106166347.1">
    <property type="nucleotide sequence ID" value="NZ_JAVKZF010000005.1"/>
</dbReference>
<dbReference type="InterPro" id="IPR029044">
    <property type="entry name" value="Nucleotide-diphossugar_trans"/>
</dbReference>
<dbReference type="Proteomes" id="UP000282574">
    <property type="component" value="Unassembled WGS sequence"/>
</dbReference>
<dbReference type="PANTHER" id="PTHR43777">
    <property type="entry name" value="MOLYBDENUM COFACTOR CYTIDYLYLTRANSFERASE"/>
    <property type="match status" value="1"/>
</dbReference>
<feature type="domain" description="MobA-like NTP transferase" evidence="1">
    <location>
        <begin position="10"/>
        <end position="174"/>
    </location>
</feature>
<dbReference type="InterPro" id="IPR025877">
    <property type="entry name" value="MobA-like_NTP_Trfase"/>
</dbReference>
<gene>
    <name evidence="2" type="ORF">DSM107010_00210</name>
</gene>
<reference evidence="2 3" key="1">
    <citation type="journal article" date="2019" name="Genome Biol. Evol.">
        <title>Day and night: Metabolic profiles and evolutionary relationships of six axenic non-marine cyanobacteria.</title>
        <authorList>
            <person name="Will S.E."/>
            <person name="Henke P."/>
            <person name="Boedeker C."/>
            <person name="Huang S."/>
            <person name="Brinkmann H."/>
            <person name="Rohde M."/>
            <person name="Jarek M."/>
            <person name="Friedl T."/>
            <person name="Seufert S."/>
            <person name="Schumacher M."/>
            <person name="Overmann J."/>
            <person name="Neumann-Schaal M."/>
            <person name="Petersen J."/>
        </authorList>
    </citation>
    <scope>NUCLEOTIDE SEQUENCE [LARGE SCALE GENOMIC DNA]</scope>
    <source>
        <strain evidence="2 3">SAG 39.79</strain>
    </source>
</reference>
<organism evidence="2 3">
    <name type="scientific">Chroococcidiopsis cubana SAG 39.79</name>
    <dbReference type="NCBI Taxonomy" id="388085"/>
    <lineage>
        <taxon>Bacteria</taxon>
        <taxon>Bacillati</taxon>
        <taxon>Cyanobacteriota</taxon>
        <taxon>Cyanophyceae</taxon>
        <taxon>Chroococcidiopsidales</taxon>
        <taxon>Chroococcidiopsidaceae</taxon>
        <taxon>Chroococcidiopsis</taxon>
    </lineage>
</organism>
<dbReference type="Pfam" id="PF12804">
    <property type="entry name" value="NTP_transf_3"/>
    <property type="match status" value="1"/>
</dbReference>
<dbReference type="Gene3D" id="3.90.550.10">
    <property type="entry name" value="Spore Coat Polysaccharide Biosynthesis Protein SpsA, Chain A"/>
    <property type="match status" value="1"/>
</dbReference>
<evidence type="ECO:0000313" key="3">
    <source>
        <dbReference type="Proteomes" id="UP000282574"/>
    </source>
</evidence>
<proteinExistence type="predicted"/>
<dbReference type="GO" id="GO:0016779">
    <property type="term" value="F:nucleotidyltransferase activity"/>
    <property type="evidence" value="ECO:0007669"/>
    <property type="project" value="UniProtKB-ARBA"/>
</dbReference>
<dbReference type="PANTHER" id="PTHR43777:SF1">
    <property type="entry name" value="MOLYBDENUM COFACTOR CYTIDYLYLTRANSFERASE"/>
    <property type="match status" value="1"/>
</dbReference>
<dbReference type="SUPFAM" id="SSF53448">
    <property type="entry name" value="Nucleotide-diphospho-sugar transferases"/>
    <property type="match status" value="1"/>
</dbReference>
<dbReference type="EMBL" id="RSCK01000001">
    <property type="protein sequence ID" value="RUT14475.1"/>
    <property type="molecule type" value="Genomic_DNA"/>
</dbReference>
<evidence type="ECO:0000313" key="2">
    <source>
        <dbReference type="EMBL" id="RUT14475.1"/>
    </source>
</evidence>
<name>A0AB37UT08_9CYAN</name>
<dbReference type="AlphaFoldDB" id="A0AB37UT08"/>
<comment type="caution">
    <text evidence="2">The sequence shown here is derived from an EMBL/GenBank/DDBJ whole genome shotgun (WGS) entry which is preliminary data.</text>
</comment>